<sequence length="248" mass="28390">MENKASLESDEIEIVDVVEKPLTNVLLQLNFYKNLEQFSHQVPFEKEKFVEFVKANFTCYYDDRLINTVWNKLHQSCKQPFDPADEPICLSSDEESSEGKRPKIDNRSINDSKEEVGTPRRKEKSSPKRSEPGKNGTKNNYLSVKNISLLIDSQVAGNKGNLGNKGKTAKRKSSQTSTKKCTEKSKSQPKNKSKMTDTPKRTNNKIEPEELRRKLLIDKLIEVTLLTSKEKRKKKKDTVSPNCKNKLI</sequence>
<evidence type="ECO:0000256" key="1">
    <source>
        <dbReference type="SAM" id="MobiDB-lite"/>
    </source>
</evidence>
<proteinExistence type="predicted"/>
<dbReference type="KEGG" id="clec:106670288"/>
<dbReference type="Proteomes" id="UP000494040">
    <property type="component" value="Unassembled WGS sequence"/>
</dbReference>
<protein>
    <submittedName>
        <fullName evidence="2">Uncharacterized protein</fullName>
    </submittedName>
</protein>
<dbReference type="EnsemblMetazoa" id="XM_014400474.2">
    <property type="protein sequence ID" value="XP_014255960.1"/>
    <property type="gene ID" value="LOC106670288"/>
</dbReference>
<keyword evidence="3" id="KW-1185">Reference proteome</keyword>
<feature type="region of interest" description="Disordered" evidence="1">
    <location>
        <begin position="228"/>
        <end position="248"/>
    </location>
</feature>
<dbReference type="RefSeq" id="XP_014255961.1">
    <property type="nucleotide sequence ID" value="XM_014400475.2"/>
</dbReference>
<feature type="compositionally biased region" description="Polar residues" evidence="1">
    <location>
        <begin position="239"/>
        <end position="248"/>
    </location>
</feature>
<reference evidence="2" key="1">
    <citation type="submission" date="2022-01" db="UniProtKB">
        <authorList>
            <consortium name="EnsemblMetazoa"/>
        </authorList>
    </citation>
    <scope>IDENTIFICATION</scope>
</reference>
<feature type="compositionally biased region" description="Basic and acidic residues" evidence="1">
    <location>
        <begin position="97"/>
        <end position="132"/>
    </location>
</feature>
<accession>A0A8I6S4F5</accession>
<dbReference type="GeneID" id="106670288"/>
<feature type="region of interest" description="Disordered" evidence="1">
    <location>
        <begin position="84"/>
        <end position="141"/>
    </location>
</feature>
<feature type="region of interest" description="Disordered" evidence="1">
    <location>
        <begin position="156"/>
        <end position="212"/>
    </location>
</feature>
<dbReference type="RefSeq" id="XP_014255960.1">
    <property type="nucleotide sequence ID" value="XM_014400474.2"/>
</dbReference>
<evidence type="ECO:0000313" key="3">
    <source>
        <dbReference type="Proteomes" id="UP000494040"/>
    </source>
</evidence>
<organism evidence="2 3">
    <name type="scientific">Cimex lectularius</name>
    <name type="common">Bed bug</name>
    <name type="synonym">Acanthia lectularia</name>
    <dbReference type="NCBI Taxonomy" id="79782"/>
    <lineage>
        <taxon>Eukaryota</taxon>
        <taxon>Metazoa</taxon>
        <taxon>Ecdysozoa</taxon>
        <taxon>Arthropoda</taxon>
        <taxon>Hexapoda</taxon>
        <taxon>Insecta</taxon>
        <taxon>Pterygota</taxon>
        <taxon>Neoptera</taxon>
        <taxon>Paraneoptera</taxon>
        <taxon>Hemiptera</taxon>
        <taxon>Heteroptera</taxon>
        <taxon>Panheteroptera</taxon>
        <taxon>Cimicomorpha</taxon>
        <taxon>Cimicidae</taxon>
        <taxon>Cimex</taxon>
    </lineage>
</organism>
<feature type="compositionally biased region" description="Low complexity" evidence="1">
    <location>
        <begin position="157"/>
        <end position="166"/>
    </location>
</feature>
<dbReference type="AlphaFoldDB" id="A0A8I6S4F5"/>
<dbReference type="EnsemblMetazoa" id="XM_014400475.2">
    <property type="protein sequence ID" value="XP_014255961.1"/>
    <property type="gene ID" value="LOC106670288"/>
</dbReference>
<feature type="compositionally biased region" description="Basic and acidic residues" evidence="1">
    <location>
        <begin position="194"/>
        <end position="212"/>
    </location>
</feature>
<evidence type="ECO:0000313" key="2">
    <source>
        <dbReference type="EnsemblMetazoa" id="XP_014255960.1"/>
    </source>
</evidence>
<name>A0A8I6S4F5_CIMLE</name>